<proteinExistence type="predicted"/>
<comment type="caution">
    <text evidence="2">The sequence shown here is derived from an EMBL/GenBank/DDBJ whole genome shotgun (WGS) entry which is preliminary data.</text>
</comment>
<feature type="region of interest" description="Disordered" evidence="1">
    <location>
        <begin position="201"/>
        <end position="236"/>
    </location>
</feature>
<reference evidence="2" key="1">
    <citation type="submission" date="2020-09" db="EMBL/GenBank/DDBJ databases">
        <title>Hoyosella lacisalsi sp. nov., a halotolerant actinobacterium isolated from soil of Lake Gudzhirganskoe.</title>
        <authorList>
            <person name="Yang Q."/>
            <person name="Guo P.Y."/>
            <person name="Liu S.W."/>
            <person name="Li F.N."/>
            <person name="Sun C.H."/>
        </authorList>
    </citation>
    <scope>NUCLEOTIDE SEQUENCE</scope>
    <source>
        <strain evidence="2">G463</strain>
    </source>
</reference>
<gene>
    <name evidence="2" type="ORF">HT102_08580</name>
</gene>
<dbReference type="EMBL" id="JACYWE010000004">
    <property type="protein sequence ID" value="MBD8506539.1"/>
    <property type="molecule type" value="Genomic_DNA"/>
</dbReference>
<name>A0A927PM78_9ACTN</name>
<protein>
    <submittedName>
        <fullName evidence="2">Primosomal protein</fullName>
    </submittedName>
</protein>
<evidence type="ECO:0000256" key="1">
    <source>
        <dbReference type="SAM" id="MobiDB-lite"/>
    </source>
</evidence>
<organism evidence="2 3">
    <name type="scientific">Lolliginicoccus lacisalsi</name>
    <dbReference type="NCBI Taxonomy" id="2742202"/>
    <lineage>
        <taxon>Bacteria</taxon>
        <taxon>Bacillati</taxon>
        <taxon>Actinomycetota</taxon>
        <taxon>Actinomycetes</taxon>
        <taxon>Mycobacteriales</taxon>
        <taxon>Hoyosellaceae</taxon>
        <taxon>Lolliginicoccus</taxon>
    </lineage>
</organism>
<keyword evidence="3" id="KW-1185">Reference proteome</keyword>
<sequence length="415" mass="44981">MAGDIVPIELGLTDGDVVTLWAPQWREGDDEWQALLGRDEDFFVFDGVAELAAFIRNDDDHDLAEHPSWHVVKALSAAELEPDDEHVFDLVGVPELAAGTPDALTVAELDDILAMARNLGDVCDLDVVIEFFDSNPDLGKLALGHAAFTGSSGAKAWTQIGKTIVNGWDAVLDAIDEAVTTPAVDKAAVALAEAELLAADENDVEADDAAEDSDDVDPLDEDEGDDEDDEDDEDDFWTHVGIDPIKIINGPDELYTLRCYLDDVPIFLGKDGTILAFRTPRALARYLADPHDNELAEVSTYPEIATAATDGSLEISVIDDNTYLLTGLVEDLAAGREHVDAEQLDLAVELLNDAADFADDDSVENALAKTTPLGWYISYLLKPDPNRLAPAAPHDTEAAAFRELLHELEGRLRIL</sequence>
<dbReference type="Proteomes" id="UP000642993">
    <property type="component" value="Unassembled WGS sequence"/>
</dbReference>
<accession>A0A927PM78</accession>
<evidence type="ECO:0000313" key="3">
    <source>
        <dbReference type="Proteomes" id="UP000642993"/>
    </source>
</evidence>
<evidence type="ECO:0000313" key="2">
    <source>
        <dbReference type="EMBL" id="MBD8506539.1"/>
    </source>
</evidence>
<feature type="compositionally biased region" description="Acidic residues" evidence="1">
    <location>
        <begin position="201"/>
        <end position="235"/>
    </location>
</feature>
<dbReference type="RefSeq" id="WP_192039004.1">
    <property type="nucleotide sequence ID" value="NZ_JACYWE010000004.1"/>
</dbReference>
<dbReference type="AlphaFoldDB" id="A0A927PM78"/>